<evidence type="ECO:0000259" key="2">
    <source>
        <dbReference type="Pfam" id="PF00248"/>
    </source>
</evidence>
<dbReference type="InterPro" id="IPR036812">
    <property type="entry name" value="NAD(P)_OxRdtase_dom_sf"/>
</dbReference>
<dbReference type="InterPro" id="IPR050523">
    <property type="entry name" value="AKR_Detox_Biosynth"/>
</dbReference>
<dbReference type="Gene3D" id="3.20.20.100">
    <property type="entry name" value="NADP-dependent oxidoreductase domain"/>
    <property type="match status" value="1"/>
</dbReference>
<proteinExistence type="predicted"/>
<evidence type="ECO:0000313" key="4">
    <source>
        <dbReference type="Proteomes" id="UP000307440"/>
    </source>
</evidence>
<dbReference type="Pfam" id="PF00248">
    <property type="entry name" value="Aldo_ket_red"/>
    <property type="match status" value="1"/>
</dbReference>
<feature type="domain" description="NADP-dependent oxidoreductase" evidence="2">
    <location>
        <begin position="27"/>
        <end position="313"/>
    </location>
</feature>
<dbReference type="PANTHER" id="PTHR43364:SF4">
    <property type="entry name" value="NAD(P)-LINKED OXIDOREDUCTASE SUPERFAMILY PROTEIN"/>
    <property type="match status" value="1"/>
</dbReference>
<dbReference type="EMBL" id="ML210148">
    <property type="protein sequence ID" value="TFK29601.1"/>
    <property type="molecule type" value="Genomic_DNA"/>
</dbReference>
<name>A0A5C3LLP6_COPMA</name>
<dbReference type="OrthoDB" id="2310150at2759"/>
<accession>A0A5C3LLP6</accession>
<evidence type="ECO:0000256" key="1">
    <source>
        <dbReference type="ARBA" id="ARBA00023002"/>
    </source>
</evidence>
<dbReference type="InterPro" id="IPR023210">
    <property type="entry name" value="NADP_OxRdtase_dom"/>
</dbReference>
<keyword evidence="1" id="KW-0560">Oxidoreductase</keyword>
<dbReference type="STRING" id="230819.A0A5C3LLP6"/>
<dbReference type="PANTHER" id="PTHR43364">
    <property type="entry name" value="NADH-SPECIFIC METHYLGLYOXAL REDUCTASE-RELATED"/>
    <property type="match status" value="1"/>
</dbReference>
<organism evidence="3 4">
    <name type="scientific">Coprinopsis marcescibilis</name>
    <name type="common">Agaric fungus</name>
    <name type="synonym">Psathyrella marcescibilis</name>
    <dbReference type="NCBI Taxonomy" id="230819"/>
    <lineage>
        <taxon>Eukaryota</taxon>
        <taxon>Fungi</taxon>
        <taxon>Dikarya</taxon>
        <taxon>Basidiomycota</taxon>
        <taxon>Agaricomycotina</taxon>
        <taxon>Agaricomycetes</taxon>
        <taxon>Agaricomycetidae</taxon>
        <taxon>Agaricales</taxon>
        <taxon>Agaricineae</taxon>
        <taxon>Psathyrellaceae</taxon>
        <taxon>Coprinopsis</taxon>
    </lineage>
</organism>
<protein>
    <submittedName>
        <fullName evidence="3">Aflatoxin B1-aldehyde reductase</fullName>
    </submittedName>
</protein>
<evidence type="ECO:0000313" key="3">
    <source>
        <dbReference type="EMBL" id="TFK29601.1"/>
    </source>
</evidence>
<dbReference type="GO" id="GO:0016491">
    <property type="term" value="F:oxidoreductase activity"/>
    <property type="evidence" value="ECO:0007669"/>
    <property type="project" value="UniProtKB-KW"/>
</dbReference>
<dbReference type="SUPFAM" id="SSF51430">
    <property type="entry name" value="NAD(P)-linked oxidoreductase"/>
    <property type="match status" value="1"/>
</dbReference>
<reference evidence="3 4" key="1">
    <citation type="journal article" date="2019" name="Nat. Ecol. Evol.">
        <title>Megaphylogeny resolves global patterns of mushroom evolution.</title>
        <authorList>
            <person name="Varga T."/>
            <person name="Krizsan K."/>
            <person name="Foldi C."/>
            <person name="Dima B."/>
            <person name="Sanchez-Garcia M."/>
            <person name="Sanchez-Ramirez S."/>
            <person name="Szollosi G.J."/>
            <person name="Szarkandi J.G."/>
            <person name="Papp V."/>
            <person name="Albert L."/>
            <person name="Andreopoulos W."/>
            <person name="Angelini C."/>
            <person name="Antonin V."/>
            <person name="Barry K.W."/>
            <person name="Bougher N.L."/>
            <person name="Buchanan P."/>
            <person name="Buyck B."/>
            <person name="Bense V."/>
            <person name="Catcheside P."/>
            <person name="Chovatia M."/>
            <person name="Cooper J."/>
            <person name="Damon W."/>
            <person name="Desjardin D."/>
            <person name="Finy P."/>
            <person name="Geml J."/>
            <person name="Haridas S."/>
            <person name="Hughes K."/>
            <person name="Justo A."/>
            <person name="Karasinski D."/>
            <person name="Kautmanova I."/>
            <person name="Kiss B."/>
            <person name="Kocsube S."/>
            <person name="Kotiranta H."/>
            <person name="LaButti K.M."/>
            <person name="Lechner B.E."/>
            <person name="Liimatainen K."/>
            <person name="Lipzen A."/>
            <person name="Lukacs Z."/>
            <person name="Mihaltcheva S."/>
            <person name="Morgado L.N."/>
            <person name="Niskanen T."/>
            <person name="Noordeloos M.E."/>
            <person name="Ohm R.A."/>
            <person name="Ortiz-Santana B."/>
            <person name="Ovrebo C."/>
            <person name="Racz N."/>
            <person name="Riley R."/>
            <person name="Savchenko A."/>
            <person name="Shiryaev A."/>
            <person name="Soop K."/>
            <person name="Spirin V."/>
            <person name="Szebenyi C."/>
            <person name="Tomsovsky M."/>
            <person name="Tulloss R.E."/>
            <person name="Uehling J."/>
            <person name="Grigoriev I.V."/>
            <person name="Vagvolgyi C."/>
            <person name="Papp T."/>
            <person name="Martin F.M."/>
            <person name="Miettinen O."/>
            <person name="Hibbett D.S."/>
            <person name="Nagy L.G."/>
        </authorList>
    </citation>
    <scope>NUCLEOTIDE SEQUENCE [LARGE SCALE GENOMIC DNA]</scope>
    <source>
        <strain evidence="3 4">CBS 121175</strain>
    </source>
</reference>
<sequence length="337" mass="37339">MSFAPRVPVVYGGGGIGAPDTFCKLTTVEAAQEVYDAWCRITGPSGIDTSAIYGLGTSEVLISKMNLHGSFVDTKCYPISPGAHSYDNIKKAVNESVKKLEGIQIRVFYLHAPDRTVAFKETLRAINELHGEGKFEQFGLSNFRSYEVAEIVTIARANGWIQPTVYEGVYSPIDRVVETELLPCLQRYNIKFAAYSPLAGGLLVGHQFSGAEPKIVVEDNSHWDTRLPFGAFFSSRYGHVLPAVHELKKFVDTKGINLNQASVRWLQHHGALTPNHDFIIFGGSKASHVEQTLKYCLEGPLPGDVVEAFERCYKAIKADIPNYHHDPAWYKPEVHGV</sequence>
<dbReference type="Proteomes" id="UP000307440">
    <property type="component" value="Unassembled WGS sequence"/>
</dbReference>
<gene>
    <name evidence="3" type="ORF">FA15DRAFT_609600</name>
</gene>
<dbReference type="AlphaFoldDB" id="A0A5C3LLP6"/>
<keyword evidence="4" id="KW-1185">Reference proteome</keyword>